<dbReference type="PANTHER" id="PTHR36460">
    <property type="entry name" value="UPF0132 DOMAIN PROTEIN (AFU_ORTHOLOGUE AFUA_3G10255)"/>
    <property type="match status" value="1"/>
</dbReference>
<keyword evidence="4 5" id="KW-0472">Membrane</keyword>
<organism evidence="6 7">
    <name type="scientific">Candidatus Buchananbacteria bacterium RIFCSPLOWO2_01_FULL_46_12</name>
    <dbReference type="NCBI Taxonomy" id="1797546"/>
    <lineage>
        <taxon>Bacteria</taxon>
        <taxon>Candidatus Buchananiibacteriota</taxon>
    </lineage>
</organism>
<evidence type="ECO:0000256" key="5">
    <source>
        <dbReference type="SAM" id="Phobius"/>
    </source>
</evidence>
<dbReference type="Pfam" id="PF09685">
    <property type="entry name" value="MamF_MmsF"/>
    <property type="match status" value="1"/>
</dbReference>
<evidence type="ECO:0000256" key="1">
    <source>
        <dbReference type="ARBA" id="ARBA00004141"/>
    </source>
</evidence>
<dbReference type="InterPro" id="IPR019109">
    <property type="entry name" value="MamF_MmsF"/>
</dbReference>
<evidence type="ECO:0000313" key="7">
    <source>
        <dbReference type="Proteomes" id="UP000176512"/>
    </source>
</evidence>
<protein>
    <recommendedName>
        <fullName evidence="8">Chloroplast import component protein (Tic20)</fullName>
    </recommendedName>
</protein>
<comment type="caution">
    <text evidence="6">The sequence shown here is derived from an EMBL/GenBank/DDBJ whole genome shotgun (WGS) entry which is preliminary data.</text>
</comment>
<keyword evidence="3 5" id="KW-1133">Transmembrane helix</keyword>
<comment type="subcellular location">
    <subcellularLocation>
        <location evidence="1">Membrane</location>
        <topology evidence="1">Multi-pass membrane protein</topology>
    </subcellularLocation>
</comment>
<evidence type="ECO:0000256" key="4">
    <source>
        <dbReference type="ARBA" id="ARBA00023136"/>
    </source>
</evidence>
<reference evidence="6 7" key="1">
    <citation type="journal article" date="2016" name="Nat. Commun.">
        <title>Thousands of microbial genomes shed light on interconnected biogeochemical processes in an aquifer system.</title>
        <authorList>
            <person name="Anantharaman K."/>
            <person name="Brown C.T."/>
            <person name="Hug L.A."/>
            <person name="Sharon I."/>
            <person name="Castelle C.J."/>
            <person name="Probst A.J."/>
            <person name="Thomas B.C."/>
            <person name="Singh A."/>
            <person name="Wilkins M.J."/>
            <person name="Karaoz U."/>
            <person name="Brodie E.L."/>
            <person name="Williams K.H."/>
            <person name="Hubbard S.S."/>
            <person name="Banfield J.F."/>
        </authorList>
    </citation>
    <scope>NUCLEOTIDE SEQUENCE [LARGE SCALE GENOMIC DNA]</scope>
</reference>
<feature type="transmembrane region" description="Helical" evidence="5">
    <location>
        <begin position="59"/>
        <end position="92"/>
    </location>
</feature>
<evidence type="ECO:0008006" key="8">
    <source>
        <dbReference type="Google" id="ProtNLM"/>
    </source>
</evidence>
<dbReference type="GO" id="GO:0016020">
    <property type="term" value="C:membrane"/>
    <property type="evidence" value="ECO:0007669"/>
    <property type="project" value="UniProtKB-SubCell"/>
</dbReference>
<keyword evidence="2 5" id="KW-0812">Transmembrane</keyword>
<feature type="transmembrane region" description="Helical" evidence="5">
    <location>
        <begin position="28"/>
        <end position="47"/>
    </location>
</feature>
<dbReference type="Proteomes" id="UP000176512">
    <property type="component" value="Unassembled WGS sequence"/>
</dbReference>
<proteinExistence type="predicted"/>
<evidence type="ECO:0000256" key="2">
    <source>
        <dbReference type="ARBA" id="ARBA00022692"/>
    </source>
</evidence>
<dbReference type="AlphaFoldDB" id="A0A1G1YU20"/>
<name>A0A1G1YU20_9BACT</name>
<dbReference type="PANTHER" id="PTHR36460:SF1">
    <property type="entry name" value="UPF0132 DOMAIN PROTEIN (AFU_ORTHOLOGUE AFUA_3G10255)"/>
    <property type="match status" value="1"/>
</dbReference>
<accession>A0A1G1YU20</accession>
<dbReference type="EMBL" id="MHIP01000001">
    <property type="protein sequence ID" value="OGY55855.1"/>
    <property type="molecule type" value="Genomic_DNA"/>
</dbReference>
<evidence type="ECO:0000313" key="6">
    <source>
        <dbReference type="EMBL" id="OGY55855.1"/>
    </source>
</evidence>
<gene>
    <name evidence="6" type="ORF">A3A24_03950</name>
</gene>
<sequence>MGQANYLILSFMTETKTVSTAPSQEEKMWAAVGYLWILSLVVLASRKKNDYIRFHANQGVFLFVASIVFMLTGPFIIILNLIVGVAAVVGIIKAIQGEKWELPAVGGLAQKLGDWIIKTLKL</sequence>
<evidence type="ECO:0000256" key="3">
    <source>
        <dbReference type="ARBA" id="ARBA00022989"/>
    </source>
</evidence>